<dbReference type="PANTHER" id="PTHR23077:SF171">
    <property type="entry name" value="NUCLEAR VALOSIN-CONTAINING PROTEIN-LIKE"/>
    <property type="match status" value="1"/>
</dbReference>
<evidence type="ECO:0000313" key="6">
    <source>
        <dbReference type="EMBL" id="BBD73435.1"/>
    </source>
</evidence>
<gene>
    <name evidence="7" type="ORF">GCM10007116_14950</name>
    <name evidence="6" type="ORF">HS1genome_1824</name>
</gene>
<dbReference type="InterPro" id="IPR003959">
    <property type="entry name" value="ATPase_AAA_core"/>
</dbReference>
<protein>
    <recommendedName>
        <fullName evidence="5">ATPase AAA-type core domain-containing protein</fullName>
    </recommendedName>
</protein>
<feature type="domain" description="ATPase AAA-type core" evidence="5">
    <location>
        <begin position="214"/>
        <end position="342"/>
    </location>
</feature>
<organism evidence="6 8">
    <name type="scientific">Sulfodiicoccus acidiphilus</name>
    <dbReference type="NCBI Taxonomy" id="1670455"/>
    <lineage>
        <taxon>Archaea</taxon>
        <taxon>Thermoproteota</taxon>
        <taxon>Thermoprotei</taxon>
        <taxon>Sulfolobales</taxon>
        <taxon>Sulfolobaceae</taxon>
        <taxon>Sulfodiicoccus</taxon>
    </lineage>
</organism>
<feature type="region of interest" description="Disordered" evidence="4">
    <location>
        <begin position="93"/>
        <end position="150"/>
    </location>
</feature>
<evidence type="ECO:0000313" key="7">
    <source>
        <dbReference type="EMBL" id="GGT98557.1"/>
    </source>
</evidence>
<reference evidence="7" key="4">
    <citation type="submission" date="2020-09" db="EMBL/GenBank/DDBJ databases">
        <authorList>
            <person name="Sun Q."/>
            <person name="Ohkuma M."/>
        </authorList>
    </citation>
    <scope>NUCLEOTIDE SEQUENCE</scope>
    <source>
        <strain evidence="7">JCM 31740</strain>
    </source>
</reference>
<feature type="compositionally biased region" description="Acidic residues" evidence="4">
    <location>
        <begin position="114"/>
        <end position="148"/>
    </location>
</feature>
<evidence type="ECO:0000256" key="1">
    <source>
        <dbReference type="ARBA" id="ARBA00022741"/>
    </source>
</evidence>
<dbReference type="Proteomes" id="UP000616143">
    <property type="component" value="Unassembled WGS sequence"/>
</dbReference>
<dbReference type="InterPro" id="IPR027417">
    <property type="entry name" value="P-loop_NTPase"/>
</dbReference>
<dbReference type="GO" id="GO:0005524">
    <property type="term" value="F:ATP binding"/>
    <property type="evidence" value="ECO:0007669"/>
    <property type="project" value="UniProtKB-KW"/>
</dbReference>
<dbReference type="GO" id="GO:0016887">
    <property type="term" value="F:ATP hydrolysis activity"/>
    <property type="evidence" value="ECO:0007669"/>
    <property type="project" value="InterPro"/>
</dbReference>
<evidence type="ECO:0000259" key="5">
    <source>
        <dbReference type="Pfam" id="PF00004"/>
    </source>
</evidence>
<evidence type="ECO:0000313" key="8">
    <source>
        <dbReference type="Proteomes" id="UP000276741"/>
    </source>
</evidence>
<evidence type="ECO:0000256" key="3">
    <source>
        <dbReference type="RuleBase" id="RU003651"/>
    </source>
</evidence>
<dbReference type="AlphaFoldDB" id="A0A348B5I3"/>
<dbReference type="PROSITE" id="PS00674">
    <property type="entry name" value="AAA"/>
    <property type="match status" value="1"/>
</dbReference>
<reference evidence="8" key="2">
    <citation type="submission" date="2018-04" db="EMBL/GenBank/DDBJ databases">
        <title>Complete genome sequence of Sulfodiicoccus acidiphilus strain HS-1.</title>
        <authorList>
            <person name="Sakai H.D."/>
            <person name="Kurosawa N."/>
        </authorList>
    </citation>
    <scope>NUCLEOTIDE SEQUENCE [LARGE SCALE GENOMIC DNA]</scope>
    <source>
        <strain evidence="8">HS-1</strain>
    </source>
</reference>
<dbReference type="PANTHER" id="PTHR23077">
    <property type="entry name" value="AAA-FAMILY ATPASE"/>
    <property type="match status" value="1"/>
</dbReference>
<keyword evidence="2 3" id="KW-0067">ATP-binding</keyword>
<comment type="similarity">
    <text evidence="3">Belongs to the AAA ATPase family.</text>
</comment>
<dbReference type="Gene3D" id="3.40.50.300">
    <property type="entry name" value="P-loop containing nucleotide triphosphate hydrolases"/>
    <property type="match status" value="1"/>
</dbReference>
<reference evidence="7" key="1">
    <citation type="journal article" date="2014" name="Int. J. Syst. Evol. Microbiol.">
        <title>Complete genome sequence of Corynebacterium casei LMG S-19264T (=DSM 44701T), isolated from a smear-ripened cheese.</title>
        <authorList>
            <consortium name="US DOE Joint Genome Institute (JGI-PGF)"/>
            <person name="Walter F."/>
            <person name="Albersmeier A."/>
            <person name="Kalinowski J."/>
            <person name="Ruckert C."/>
        </authorList>
    </citation>
    <scope>NUCLEOTIDE SEQUENCE</scope>
    <source>
        <strain evidence="7">JCM 31740</strain>
    </source>
</reference>
<dbReference type="Gene3D" id="1.10.8.60">
    <property type="match status" value="1"/>
</dbReference>
<dbReference type="Pfam" id="PF00004">
    <property type="entry name" value="AAA"/>
    <property type="match status" value="1"/>
</dbReference>
<dbReference type="InterPro" id="IPR003960">
    <property type="entry name" value="ATPase_AAA_CS"/>
</dbReference>
<dbReference type="SUPFAM" id="SSF52540">
    <property type="entry name" value="P-loop containing nucleoside triphosphate hydrolases"/>
    <property type="match status" value="1"/>
</dbReference>
<evidence type="ECO:0000256" key="2">
    <source>
        <dbReference type="ARBA" id="ARBA00022840"/>
    </source>
</evidence>
<dbReference type="EMBL" id="AP018553">
    <property type="protein sequence ID" value="BBD73435.1"/>
    <property type="molecule type" value="Genomic_DNA"/>
</dbReference>
<feature type="compositionally biased region" description="Basic and acidic residues" evidence="4">
    <location>
        <begin position="93"/>
        <end position="113"/>
    </location>
</feature>
<keyword evidence="8" id="KW-1185">Reference proteome</keyword>
<evidence type="ECO:0000256" key="4">
    <source>
        <dbReference type="SAM" id="MobiDB-lite"/>
    </source>
</evidence>
<proteinExistence type="inferred from homology"/>
<dbReference type="CDD" id="cd19481">
    <property type="entry name" value="RecA-like_protease"/>
    <property type="match status" value="1"/>
</dbReference>
<dbReference type="InterPro" id="IPR050168">
    <property type="entry name" value="AAA_ATPase_domain"/>
</dbReference>
<dbReference type="EMBL" id="BMQS01000013">
    <property type="protein sequence ID" value="GGT98557.1"/>
    <property type="molecule type" value="Genomic_DNA"/>
</dbReference>
<name>A0A348B5I3_9CREN</name>
<reference evidence="6" key="3">
    <citation type="journal article" date="2019" name="BMC Res. Notes">
        <title>Complete genome sequence of the Sulfodiicoccus acidiphilus strain HS-1T, the first crenarchaeon that lacks polB3, isolated from an acidic hot spring in Ohwaku-dani, Hakone, Japan.</title>
        <authorList>
            <person name="Sakai H.D."/>
            <person name="Kurosawa N."/>
        </authorList>
    </citation>
    <scope>NUCLEOTIDE SEQUENCE</scope>
    <source>
        <strain evidence="6">HS-1</strain>
    </source>
</reference>
<sequence>MSYYSYRLAYSLFCSDHKPRCLDVLFNAGMATINAEIQGVNKRERLMMVLNSLVQLMEKQPDAADVYKTVGMILKELGPMDGLSTPEDYLRLGEELSNKETKAAEGREEREGEHLDDDEEHLDDDEEHLDDDEEHLDDDEEHLDDDEEQQRGFPFYEYGENGEIKSVKSAVAEVKFLDVVGLEEVKEEIRRSLVIPLARPDLAERYSLDTVSPILLYGPPGNGKSLIVRAISGELGIPYVVIEESSILSPFVGVSERNLQKIFNYAKKHEPFIVDLEELDGLGMARERRMGDNSVHSLSALLHILSTMEGQRGKVVVVGTTNSPWYVDTALLRGGRFGRWFLVRHPNFEERKILFQKAILRMKVEADVDLERLAKATEWASASEVIDLVRRTSSNLALKEMSTGNPQRLTTDDLLSTAKEMGNLGSAVKKWYLDAYNLLLASWDYRELIGHRAVDFISRTAREIKTNSNTM</sequence>
<accession>A0A348B5I3</accession>
<keyword evidence="1 3" id="KW-0547">Nucleotide-binding</keyword>
<dbReference type="Proteomes" id="UP000276741">
    <property type="component" value="Chromosome"/>
</dbReference>
<dbReference type="KEGG" id="sacd:HS1genome_1824"/>